<dbReference type="GO" id="GO:0008933">
    <property type="term" value="F:peptidoglycan lytic transglycosylase activity"/>
    <property type="evidence" value="ECO:0007669"/>
    <property type="project" value="TreeGrafter"/>
</dbReference>
<accession>A0A840C8M0</accession>
<evidence type="ECO:0000259" key="3">
    <source>
        <dbReference type="Pfam" id="PF13406"/>
    </source>
</evidence>
<dbReference type="FunFam" id="1.10.8.350:FF:000001">
    <property type="entry name" value="Lytic murein transglycosylase B"/>
    <property type="match status" value="1"/>
</dbReference>
<dbReference type="AlphaFoldDB" id="A0A840C8M0"/>
<dbReference type="Gene3D" id="1.10.101.10">
    <property type="entry name" value="PGBD-like superfamily/PGBD"/>
    <property type="match status" value="1"/>
</dbReference>
<name>A0A840C8M0_9RHOB</name>
<dbReference type="InterPro" id="IPR002477">
    <property type="entry name" value="Peptidoglycan-bd-like"/>
</dbReference>
<dbReference type="Gene3D" id="1.10.530.10">
    <property type="match status" value="1"/>
</dbReference>
<dbReference type="InterPro" id="IPR036365">
    <property type="entry name" value="PGBD-like_sf"/>
</dbReference>
<dbReference type="Proteomes" id="UP000585681">
    <property type="component" value="Unassembled WGS sequence"/>
</dbReference>
<dbReference type="Gene3D" id="1.10.8.350">
    <property type="entry name" value="Bacterial muramidase"/>
    <property type="match status" value="1"/>
</dbReference>
<keyword evidence="5" id="KW-1185">Reference proteome</keyword>
<dbReference type="InterPro" id="IPR023346">
    <property type="entry name" value="Lysozyme-like_dom_sf"/>
</dbReference>
<reference evidence="4" key="1">
    <citation type="submission" date="2020-08" db="EMBL/GenBank/DDBJ databases">
        <title>Genomic Encyclopedia of Type Strains, Phase IV (KMG-IV): sequencing the most valuable type-strain genomes for metagenomic binning, comparative biology and taxonomic classification.</title>
        <authorList>
            <person name="Goeker M."/>
        </authorList>
    </citation>
    <scope>NUCLEOTIDE SEQUENCE [LARGE SCALE GENOMIC DNA]</scope>
    <source>
        <strain evidence="4">DSM 105040</strain>
    </source>
</reference>
<evidence type="ECO:0000313" key="5">
    <source>
        <dbReference type="Proteomes" id="UP000585681"/>
    </source>
</evidence>
<dbReference type="InterPro" id="IPR031304">
    <property type="entry name" value="SLT_2"/>
</dbReference>
<dbReference type="SUPFAM" id="SSF47090">
    <property type="entry name" value="PGBD-like"/>
    <property type="match status" value="1"/>
</dbReference>
<dbReference type="EMBL" id="JACIEQ010000001">
    <property type="protein sequence ID" value="MBB4021420.1"/>
    <property type="molecule type" value="Genomic_DNA"/>
</dbReference>
<feature type="signal peptide" evidence="1">
    <location>
        <begin position="1"/>
        <end position="22"/>
    </location>
</feature>
<dbReference type="SUPFAM" id="SSF53955">
    <property type="entry name" value="Lysozyme-like"/>
    <property type="match status" value="1"/>
</dbReference>
<dbReference type="NCBIfam" id="TIGR02283">
    <property type="entry name" value="MltB_2"/>
    <property type="match status" value="1"/>
</dbReference>
<feature type="domain" description="Peptidoglycan binding-like" evidence="2">
    <location>
        <begin position="382"/>
        <end position="433"/>
    </location>
</feature>
<dbReference type="Pfam" id="PF13406">
    <property type="entry name" value="SLT_2"/>
    <property type="match status" value="1"/>
</dbReference>
<evidence type="ECO:0000259" key="2">
    <source>
        <dbReference type="Pfam" id="PF01471"/>
    </source>
</evidence>
<dbReference type="InterPro" id="IPR011970">
    <property type="entry name" value="MltB_2"/>
</dbReference>
<dbReference type="RefSeq" id="WP_054537699.1">
    <property type="nucleotide sequence ID" value="NZ_JACIEQ010000001.1"/>
</dbReference>
<feature type="domain" description="Transglycosylase SLT" evidence="3">
    <location>
        <begin position="66"/>
        <end position="357"/>
    </location>
</feature>
<evidence type="ECO:0000256" key="1">
    <source>
        <dbReference type="SAM" id="SignalP"/>
    </source>
</evidence>
<dbReference type="InterPro" id="IPR043426">
    <property type="entry name" value="MltB-like"/>
</dbReference>
<evidence type="ECO:0000313" key="4">
    <source>
        <dbReference type="EMBL" id="MBB4021420.1"/>
    </source>
</evidence>
<dbReference type="InterPro" id="IPR036366">
    <property type="entry name" value="PGBDSf"/>
</dbReference>
<sequence>MKRWARTAGLVGATLLGGAALAGPQMEQAPQPVLRPGAAASAIPAARPARAEKQDLAQVSTSNIGFRHWIDGFAARARAKGITPQVFDAALRGVKYNTDVIQKDRNQSEYTKQIWDYLDSAASPVRVENGKAALRDHGRVLRAIEAKYGVEKEVVAAVWGLESAYGSHRGTIPTIEALATLAYDGRRGAFFEAQLIDALKILQSGDVPASRMTGSWAGAMGHTQFIPSSYLAYAVDFTGDGRRDVWSDDPSDALASTAAYLARHGWVTGQPWGVEVVLPRGFNYGLASRKILKSPSEWAGLGVRGIDGRPVPDYGAASILLPAGSQGAAFMIFKNFSVIERYNVADAYVIGVGHLSDRLKGGPPIQASWPRGYKPLSFAEKQEMQRRLTRAGFLDDKVDGIIGPNTINAIRSFQKSRGVTQDGYPSQELLKLLKGG</sequence>
<feature type="chain" id="PRO_5032307841" evidence="1">
    <location>
        <begin position="23"/>
        <end position="436"/>
    </location>
</feature>
<dbReference type="PANTHER" id="PTHR30163:SF8">
    <property type="entry name" value="LYTIC MUREIN TRANSGLYCOSYLASE"/>
    <property type="match status" value="1"/>
</dbReference>
<dbReference type="PANTHER" id="PTHR30163">
    <property type="entry name" value="MEMBRANE-BOUND LYTIC MUREIN TRANSGLYCOSYLASE B"/>
    <property type="match status" value="1"/>
</dbReference>
<keyword evidence="1" id="KW-0732">Signal</keyword>
<comment type="caution">
    <text evidence="4">The sequence shown here is derived from an EMBL/GenBank/DDBJ whole genome shotgun (WGS) entry which is preliminary data.</text>
</comment>
<dbReference type="Pfam" id="PF01471">
    <property type="entry name" value="PG_binding_1"/>
    <property type="match status" value="1"/>
</dbReference>
<organism evidence="4 5">
    <name type="scientific">Actibacterium naphthalenivorans</name>
    <dbReference type="NCBI Taxonomy" id="1614693"/>
    <lineage>
        <taxon>Bacteria</taxon>
        <taxon>Pseudomonadati</taxon>
        <taxon>Pseudomonadota</taxon>
        <taxon>Alphaproteobacteria</taxon>
        <taxon>Rhodobacterales</taxon>
        <taxon>Roseobacteraceae</taxon>
        <taxon>Actibacterium</taxon>
    </lineage>
</organism>
<dbReference type="GO" id="GO:0009253">
    <property type="term" value="P:peptidoglycan catabolic process"/>
    <property type="evidence" value="ECO:0007669"/>
    <property type="project" value="TreeGrafter"/>
</dbReference>
<gene>
    <name evidence="4" type="ORF">GGR17_001211</name>
</gene>
<dbReference type="CDD" id="cd13399">
    <property type="entry name" value="Slt35-like"/>
    <property type="match status" value="1"/>
</dbReference>
<protein>
    <submittedName>
        <fullName evidence="4">Membrane-bound lytic murein transglycosylase B</fullName>
    </submittedName>
</protein>
<proteinExistence type="predicted"/>